<dbReference type="RefSeq" id="WP_160587406.1">
    <property type="nucleotide sequence ID" value="NZ_BMHN01000001.1"/>
</dbReference>
<keyword evidence="1" id="KW-0805">Transcription regulation</keyword>
<reference evidence="5 6" key="1">
    <citation type="journal article" date="2016" name="Int. J. Syst. Evol. Microbiol.">
        <title>Pyruvatibacter mobilis gen. nov., sp. nov., a marine bacterium from the culture broth of Picochlorum sp. 122.</title>
        <authorList>
            <person name="Wang G."/>
            <person name="Tang M."/>
            <person name="Wu H."/>
            <person name="Dai S."/>
            <person name="Li T."/>
            <person name="Chen C."/>
            <person name="He H."/>
            <person name="Fan J."/>
            <person name="Xiang W."/>
            <person name="Li X."/>
        </authorList>
    </citation>
    <scope>NUCLEOTIDE SEQUENCE [LARGE SCALE GENOMIC DNA]</scope>
    <source>
        <strain evidence="5 6">GYP-11</strain>
    </source>
</reference>
<protein>
    <submittedName>
        <fullName evidence="5">MarR family transcriptional regulator</fullName>
    </submittedName>
</protein>
<comment type="caution">
    <text evidence="5">The sequence shown here is derived from an EMBL/GenBank/DDBJ whole genome shotgun (WGS) entry which is preliminary data.</text>
</comment>
<dbReference type="GeneID" id="300655120"/>
<evidence type="ECO:0000256" key="3">
    <source>
        <dbReference type="ARBA" id="ARBA00023163"/>
    </source>
</evidence>
<evidence type="ECO:0000259" key="4">
    <source>
        <dbReference type="PROSITE" id="PS50995"/>
    </source>
</evidence>
<dbReference type="OrthoDB" id="7949807at2"/>
<sequence>MSPPTHVPASHARQVTTDEELTLQGEFGWAVYDVQRLIGRIFDRRMREIGLTRAQGRVLAVLRRDDGQTQTAIADRLDMERAPLGKLVDRLEEAGFVTRCIDEGDRRVKRVFLTDKISQVAPHMQAVGEQIFDLALAGLSEDELEQTTDLLLRIKTNLMSHEAGEPEK</sequence>
<evidence type="ECO:0000313" key="5">
    <source>
        <dbReference type="EMBL" id="NBG95416.1"/>
    </source>
</evidence>
<name>A0A845QB14_9HYPH</name>
<gene>
    <name evidence="5" type="ORF">GTQ45_06685</name>
</gene>
<keyword evidence="6" id="KW-1185">Reference proteome</keyword>
<dbReference type="SUPFAM" id="SSF46785">
    <property type="entry name" value="Winged helix' DNA-binding domain"/>
    <property type="match status" value="1"/>
</dbReference>
<keyword evidence="3" id="KW-0804">Transcription</keyword>
<dbReference type="InterPro" id="IPR036388">
    <property type="entry name" value="WH-like_DNA-bd_sf"/>
</dbReference>
<evidence type="ECO:0000256" key="1">
    <source>
        <dbReference type="ARBA" id="ARBA00023015"/>
    </source>
</evidence>
<organism evidence="5 6">
    <name type="scientific">Pyruvatibacter mobilis</name>
    <dbReference type="NCBI Taxonomy" id="1712261"/>
    <lineage>
        <taxon>Bacteria</taxon>
        <taxon>Pseudomonadati</taxon>
        <taxon>Pseudomonadota</taxon>
        <taxon>Alphaproteobacteria</taxon>
        <taxon>Hyphomicrobiales</taxon>
        <taxon>Parvibaculaceae</taxon>
        <taxon>Pyruvatibacter</taxon>
    </lineage>
</organism>
<dbReference type="PROSITE" id="PS50995">
    <property type="entry name" value="HTH_MARR_2"/>
    <property type="match status" value="1"/>
</dbReference>
<dbReference type="PANTHER" id="PTHR42756:SF1">
    <property type="entry name" value="TRANSCRIPTIONAL REPRESSOR OF EMRAB OPERON"/>
    <property type="match status" value="1"/>
</dbReference>
<feature type="domain" description="HTH marR-type" evidence="4">
    <location>
        <begin position="24"/>
        <end position="156"/>
    </location>
</feature>
<dbReference type="AlphaFoldDB" id="A0A845QB14"/>
<keyword evidence="2" id="KW-0238">DNA-binding</keyword>
<evidence type="ECO:0000256" key="2">
    <source>
        <dbReference type="ARBA" id="ARBA00023125"/>
    </source>
</evidence>
<dbReference type="PANTHER" id="PTHR42756">
    <property type="entry name" value="TRANSCRIPTIONAL REGULATOR, MARR"/>
    <property type="match status" value="1"/>
</dbReference>
<evidence type="ECO:0000313" key="6">
    <source>
        <dbReference type="Proteomes" id="UP000470384"/>
    </source>
</evidence>
<dbReference type="Proteomes" id="UP000470384">
    <property type="component" value="Unassembled WGS sequence"/>
</dbReference>
<dbReference type="GO" id="GO:0003677">
    <property type="term" value="F:DNA binding"/>
    <property type="evidence" value="ECO:0007669"/>
    <property type="project" value="UniProtKB-KW"/>
</dbReference>
<dbReference type="Gene3D" id="1.10.10.10">
    <property type="entry name" value="Winged helix-like DNA-binding domain superfamily/Winged helix DNA-binding domain"/>
    <property type="match status" value="1"/>
</dbReference>
<dbReference type="InterPro" id="IPR036390">
    <property type="entry name" value="WH_DNA-bd_sf"/>
</dbReference>
<accession>A0A845QB14</accession>
<proteinExistence type="predicted"/>
<dbReference type="GO" id="GO:0003700">
    <property type="term" value="F:DNA-binding transcription factor activity"/>
    <property type="evidence" value="ECO:0007669"/>
    <property type="project" value="InterPro"/>
</dbReference>
<dbReference type="PRINTS" id="PR00598">
    <property type="entry name" value="HTHMARR"/>
</dbReference>
<dbReference type="EMBL" id="WXYQ01000005">
    <property type="protein sequence ID" value="NBG95416.1"/>
    <property type="molecule type" value="Genomic_DNA"/>
</dbReference>
<dbReference type="InterPro" id="IPR000835">
    <property type="entry name" value="HTH_MarR-typ"/>
</dbReference>
<dbReference type="Pfam" id="PF12802">
    <property type="entry name" value="MarR_2"/>
    <property type="match status" value="1"/>
</dbReference>
<dbReference type="SMART" id="SM00347">
    <property type="entry name" value="HTH_MARR"/>
    <property type="match status" value="1"/>
</dbReference>